<comment type="caution">
    <text evidence="1">The sequence shown here is derived from an EMBL/GenBank/DDBJ whole genome shotgun (WGS) entry which is preliminary data.</text>
</comment>
<proteinExistence type="predicted"/>
<protein>
    <submittedName>
        <fullName evidence="1">Uncharacterized protein</fullName>
    </submittedName>
</protein>
<dbReference type="RefSeq" id="WP_134244907.1">
    <property type="nucleotide sequence ID" value="NZ_SNTY01000047.1"/>
</dbReference>
<dbReference type="STRING" id="1120977.GCA_000619845_01954"/>
<reference evidence="1 2" key="1">
    <citation type="submission" date="2019-03" db="EMBL/GenBank/DDBJ databases">
        <title>Alkanindiges illinoisensis: a potential pathogenic isolated from ascites of a gastric cancer patient with abdominal metastasis.</title>
        <authorList>
            <person name="Hu X."/>
            <person name="Yang B."/>
            <person name="Yan X."/>
            <person name="Lin L."/>
            <person name="Zhao H."/>
            <person name="Zhou F."/>
            <person name="Su B."/>
            <person name="Chen J."/>
            <person name="Rui Y."/>
            <person name="Wang Q."/>
            <person name="Zheng L."/>
        </authorList>
    </citation>
    <scope>NUCLEOTIDE SEQUENCE [LARGE SCALE GENOMIC DNA]</scope>
    <source>
        <strain evidence="1 2">NFYY 23406</strain>
    </source>
</reference>
<dbReference type="AlphaFoldDB" id="A0A4Y7XAF4"/>
<dbReference type="OrthoDB" id="6717511at2"/>
<dbReference type="EMBL" id="SNTY01000047">
    <property type="protein sequence ID" value="TEU24991.1"/>
    <property type="molecule type" value="Genomic_DNA"/>
</dbReference>
<keyword evidence="2" id="KW-1185">Reference proteome</keyword>
<gene>
    <name evidence="1" type="ORF">E2B99_10555</name>
</gene>
<name>A0A4Y7XAF4_9GAMM</name>
<evidence type="ECO:0000313" key="1">
    <source>
        <dbReference type="EMBL" id="TEU24991.1"/>
    </source>
</evidence>
<dbReference type="Proteomes" id="UP000297834">
    <property type="component" value="Unassembled WGS sequence"/>
</dbReference>
<accession>A0A4Y7XAF4</accession>
<organism evidence="1 2">
    <name type="scientific">Alkanindiges illinoisensis</name>
    <dbReference type="NCBI Taxonomy" id="197183"/>
    <lineage>
        <taxon>Bacteria</taxon>
        <taxon>Pseudomonadati</taxon>
        <taxon>Pseudomonadota</taxon>
        <taxon>Gammaproteobacteria</taxon>
        <taxon>Moraxellales</taxon>
        <taxon>Moraxellaceae</taxon>
        <taxon>Alkanindiges</taxon>
    </lineage>
</organism>
<evidence type="ECO:0000313" key="2">
    <source>
        <dbReference type="Proteomes" id="UP000297834"/>
    </source>
</evidence>
<sequence>MNTKTLNFSEQIPATPEHWISQNAASNQQKQALLKVNQAQQRIKQLDFADNTEVFKVTKENQVANHCAMTKGITLDQIEALRALNFQSPHDAQILAQYLRDSPRIKLDVNAIQCDLS</sequence>